<evidence type="ECO:0000259" key="4">
    <source>
        <dbReference type="Pfam" id="PF02225"/>
    </source>
</evidence>
<keyword evidence="6" id="KW-0645">Protease</keyword>
<evidence type="ECO:0000313" key="6">
    <source>
        <dbReference type="EMBL" id="SMR02239.1"/>
    </source>
</evidence>
<protein>
    <submittedName>
        <fullName evidence="5">PA domain protein</fullName>
    </submittedName>
    <submittedName>
        <fullName evidence="6">Serine protease</fullName>
    </submittedName>
</protein>
<dbReference type="CDD" id="cd04818">
    <property type="entry name" value="PA_subtilisin_1"/>
    <property type="match status" value="1"/>
</dbReference>
<keyword evidence="2" id="KW-0325">Glycoprotein</keyword>
<dbReference type="InterPro" id="IPR003137">
    <property type="entry name" value="PA_domain"/>
</dbReference>
<dbReference type="PANTHER" id="PTHR22702:SF1">
    <property type="entry name" value="PROTEASE-ASSOCIATED DOMAIN-CONTAINING PROTEIN 1"/>
    <property type="match status" value="1"/>
</dbReference>
<reference evidence="6 8" key="1">
    <citation type="submission" date="2017-05" db="EMBL/GenBank/DDBJ databases">
        <authorList>
            <person name="Song R."/>
            <person name="Chenine A.L."/>
            <person name="Ruprecht R.M."/>
        </authorList>
    </citation>
    <scope>NUCLEOTIDE SEQUENCE [LARGE SCALE GENOMIC DNA]</scope>
    <source>
        <strain evidence="6">PD5205</strain>
    </source>
</reference>
<keyword evidence="7" id="KW-1185">Reference proteome</keyword>
<dbReference type="eggNOG" id="COG3227">
    <property type="taxonomic scope" value="Bacteria"/>
</dbReference>
<accession>A0A1Y6H9X2</accession>
<dbReference type="InterPro" id="IPR046450">
    <property type="entry name" value="PA_dom_sf"/>
</dbReference>
<feature type="chain" id="PRO_5011989167" evidence="3">
    <location>
        <begin position="38"/>
        <end position="566"/>
    </location>
</feature>
<feature type="signal peptide" evidence="3">
    <location>
        <begin position="1"/>
        <end position="37"/>
    </location>
</feature>
<dbReference type="SUPFAM" id="SSF52025">
    <property type="entry name" value="PA domain"/>
    <property type="match status" value="1"/>
</dbReference>
<evidence type="ECO:0000256" key="1">
    <source>
        <dbReference type="ARBA" id="ARBA00022729"/>
    </source>
</evidence>
<dbReference type="EMBL" id="LT853885">
    <property type="protein sequence ID" value="SMR02239.1"/>
    <property type="molecule type" value="Genomic_DNA"/>
</dbReference>
<name>A0A1Y6H9X2_9XANT</name>
<dbReference type="eggNOG" id="COG3291">
    <property type="taxonomic scope" value="Bacteria"/>
</dbReference>
<evidence type="ECO:0000256" key="2">
    <source>
        <dbReference type="ARBA" id="ARBA00023180"/>
    </source>
</evidence>
<dbReference type="Pfam" id="PF02225">
    <property type="entry name" value="PA"/>
    <property type="match status" value="1"/>
</dbReference>
<dbReference type="Proteomes" id="UP000195877">
    <property type="component" value="Chromosome 1"/>
</dbReference>
<evidence type="ECO:0000313" key="5">
    <source>
        <dbReference type="EMBL" id="SMR00315.1"/>
    </source>
</evidence>
<evidence type="ECO:0000256" key="3">
    <source>
        <dbReference type="SAM" id="SignalP"/>
    </source>
</evidence>
<dbReference type="Gene3D" id="3.50.30.30">
    <property type="match status" value="1"/>
</dbReference>
<dbReference type="AlphaFoldDB" id="A0A1Y6H9X2"/>
<organism evidence="6 8">
    <name type="scientific">Xanthomonas fragariae</name>
    <dbReference type="NCBI Taxonomy" id="48664"/>
    <lineage>
        <taxon>Bacteria</taxon>
        <taxon>Pseudomonadati</taxon>
        <taxon>Pseudomonadota</taxon>
        <taxon>Gammaproteobacteria</taxon>
        <taxon>Lysobacterales</taxon>
        <taxon>Lysobacteraceae</taxon>
        <taxon>Xanthomonas</taxon>
    </lineage>
</organism>
<evidence type="ECO:0000313" key="7">
    <source>
        <dbReference type="Proteomes" id="UP000195877"/>
    </source>
</evidence>
<dbReference type="GO" id="GO:0008233">
    <property type="term" value="F:peptidase activity"/>
    <property type="evidence" value="ECO:0007669"/>
    <property type="project" value="UniProtKB-KW"/>
</dbReference>
<dbReference type="Proteomes" id="UP000195953">
    <property type="component" value="Chromosome 1"/>
</dbReference>
<dbReference type="EMBL" id="LT853882">
    <property type="protein sequence ID" value="SMR00315.1"/>
    <property type="molecule type" value="Genomic_DNA"/>
</dbReference>
<feature type="domain" description="PA" evidence="4">
    <location>
        <begin position="322"/>
        <end position="405"/>
    </location>
</feature>
<dbReference type="PANTHER" id="PTHR22702">
    <property type="entry name" value="PROTEASE-ASSOCIATED DOMAIN-CONTAINING PROTEIN"/>
    <property type="match status" value="1"/>
</dbReference>
<sequence length="566" mass="58487">MPAKPPTPSRERCRMNKPMFLLSLAVAGALAPLHASAANVTLINGDAGTVLGLNDPTPAAPLGGNPGRSVGEQRRIAYQYAMDLWGAVLQSNVEIKVSASFAPLPCSATAGVLGQAGPNWIVNDFPGSKPNTLYPSALGDAIVGQDLVPDPSDPADVSSQFNGDLGKDDCLAGSSWYLGLDGKTPEGQVNFLNTVMHELSHGLGVAGLLDETTGVLGSGSNLTDVYTAQAFDNVQNKRFDDPAMTNALRAKAMRTPGRTVWAGERVNREAALILDPRTLLQVTAPSSAAGKFDVGFASFGPLATAANFPARSVVTVNDGVAASSTSDGCETPFANAAALAGNVAIIDRGSCAYAIKVKNAQLNGAVGVIVANNAAGVQTMGNTTPPVTGITIPAIMVSQADGVRLKRSTAVVAGLYQDPQLLQGTDSAGRTRLYAPSVVAGGSTFSHFDSDLQPNALMEPFATPEVQAHLNVDLTPALFADIGWTLNSAPAKLGSCNTLVPTVESGGLIPGANISAESSLCKRQNAGNRLGYLTCMNEHARELQSQGAISRIQQAAVFICATKVRP</sequence>
<keyword evidence="1 3" id="KW-0732">Signal</keyword>
<keyword evidence="6" id="KW-0378">Hydrolase</keyword>
<reference evidence="5 7" key="2">
    <citation type="submission" date="2017-05" db="EMBL/GenBank/DDBJ databases">
        <authorList>
            <person name="Blom J."/>
        </authorList>
    </citation>
    <scope>NUCLEOTIDE SEQUENCE [LARGE SCALE GENOMIC DNA]</scope>
    <source>
        <strain evidence="5">PD885</strain>
    </source>
</reference>
<dbReference type="STRING" id="48664.BER92_04450"/>
<gene>
    <name evidence="6" type="ORF">PD5205_00920</name>
    <name evidence="5" type="ORF">PD885_03093</name>
</gene>
<dbReference type="GO" id="GO:0006508">
    <property type="term" value="P:proteolysis"/>
    <property type="evidence" value="ECO:0007669"/>
    <property type="project" value="UniProtKB-KW"/>
</dbReference>
<evidence type="ECO:0000313" key="8">
    <source>
        <dbReference type="Proteomes" id="UP000195953"/>
    </source>
</evidence>
<proteinExistence type="predicted"/>